<reference evidence="2 3" key="1">
    <citation type="submission" date="2024-02" db="EMBL/GenBank/DDBJ databases">
        <title>Roseibium algae sp. nov., isolated from marine alga (Grateloupia sp.), showing potential in myo-inositol conversion.</title>
        <authorList>
            <person name="Wang Y."/>
        </authorList>
    </citation>
    <scope>NUCLEOTIDE SEQUENCE [LARGE SCALE GENOMIC DNA]</scope>
    <source>
        <strain evidence="2 3">H3510</strain>
    </source>
</reference>
<evidence type="ECO:0000313" key="2">
    <source>
        <dbReference type="EMBL" id="MEJ8473827.1"/>
    </source>
</evidence>
<comment type="similarity">
    <text evidence="1">Belongs to the HyuE racemase family.</text>
</comment>
<dbReference type="InterPro" id="IPR015942">
    <property type="entry name" value="Asp/Glu/hydantoin_racemase"/>
</dbReference>
<dbReference type="RefSeq" id="WP_340273491.1">
    <property type="nucleotide sequence ID" value="NZ_JBAKIA010000004.1"/>
</dbReference>
<evidence type="ECO:0000256" key="1">
    <source>
        <dbReference type="ARBA" id="ARBA00038414"/>
    </source>
</evidence>
<dbReference type="InterPro" id="IPR052186">
    <property type="entry name" value="Hydantoin_racemase-like"/>
</dbReference>
<dbReference type="Proteomes" id="UP001385499">
    <property type="component" value="Unassembled WGS sequence"/>
</dbReference>
<dbReference type="EMBL" id="JBAKIA010000004">
    <property type="protein sequence ID" value="MEJ8473827.1"/>
    <property type="molecule type" value="Genomic_DNA"/>
</dbReference>
<accession>A0ABU8TI41</accession>
<dbReference type="PANTHER" id="PTHR28047">
    <property type="entry name" value="PROTEIN DCG1"/>
    <property type="match status" value="1"/>
</dbReference>
<gene>
    <name evidence="2" type="ORF">V6575_06995</name>
</gene>
<dbReference type="InterPro" id="IPR053714">
    <property type="entry name" value="Iso_Racemase_Enz_sf"/>
</dbReference>
<keyword evidence="3" id="KW-1185">Reference proteome</keyword>
<proteinExistence type="inferred from homology"/>
<sequence>MADLNAVPQPVVLINPNTTLATTQKMVEIARDFAALQGAQISLSGLTAKWGAPLITTDVALAEAGDAVIGLLPEIPAGTAAVIVSAFGDPGLEGLRGLLSIPVVGIAEAAFLVAGINGRRFSVATTTSELVGAITHRAGTYGFGDQLASVRLTEGEAVQLMADEGHLTEALGRAVELAVREDGAEAVIIGGGPLAVAARHLANTSPVPLIEPIPAAVRLVTERIAATVG</sequence>
<evidence type="ECO:0000313" key="3">
    <source>
        <dbReference type="Proteomes" id="UP001385499"/>
    </source>
</evidence>
<name>A0ABU8TI41_9HYPH</name>
<comment type="caution">
    <text evidence="2">The sequence shown here is derived from an EMBL/GenBank/DDBJ whole genome shotgun (WGS) entry which is preliminary data.</text>
</comment>
<dbReference type="Pfam" id="PF01177">
    <property type="entry name" value="Asp_Glu_race"/>
    <property type="match status" value="1"/>
</dbReference>
<dbReference type="PANTHER" id="PTHR28047:SF5">
    <property type="entry name" value="PROTEIN DCG1"/>
    <property type="match status" value="1"/>
</dbReference>
<protein>
    <submittedName>
        <fullName evidence="2">Aspartate/glutamate racemase family protein</fullName>
    </submittedName>
</protein>
<dbReference type="Gene3D" id="3.40.50.12500">
    <property type="match status" value="1"/>
</dbReference>
<organism evidence="2 3">
    <name type="scientific">Roseibium algae</name>
    <dbReference type="NCBI Taxonomy" id="3123038"/>
    <lineage>
        <taxon>Bacteria</taxon>
        <taxon>Pseudomonadati</taxon>
        <taxon>Pseudomonadota</taxon>
        <taxon>Alphaproteobacteria</taxon>
        <taxon>Hyphomicrobiales</taxon>
        <taxon>Stappiaceae</taxon>
        <taxon>Roseibium</taxon>
    </lineage>
</organism>